<dbReference type="InterPro" id="IPR029063">
    <property type="entry name" value="SAM-dependent_MTases_sf"/>
</dbReference>
<accession>A0A813L485</accession>
<reference evidence="2" key="1">
    <citation type="submission" date="2021-02" db="EMBL/GenBank/DDBJ databases">
        <authorList>
            <person name="Dougan E. K."/>
            <person name="Rhodes N."/>
            <person name="Thang M."/>
            <person name="Chan C."/>
        </authorList>
    </citation>
    <scope>NUCLEOTIDE SEQUENCE</scope>
</reference>
<gene>
    <name evidence="1" type="ORF">PGLA1383_LOCUS26789</name>
    <name evidence="2" type="ORF">PGLA2088_LOCUS40423</name>
</gene>
<organism evidence="2 3">
    <name type="scientific">Polarella glacialis</name>
    <name type="common">Dinoflagellate</name>
    <dbReference type="NCBI Taxonomy" id="89957"/>
    <lineage>
        <taxon>Eukaryota</taxon>
        <taxon>Sar</taxon>
        <taxon>Alveolata</taxon>
        <taxon>Dinophyceae</taxon>
        <taxon>Suessiales</taxon>
        <taxon>Suessiaceae</taxon>
        <taxon>Polarella</taxon>
    </lineage>
</organism>
<dbReference type="EMBL" id="CAJNNW010033469">
    <property type="protein sequence ID" value="CAE8719064.1"/>
    <property type="molecule type" value="Genomic_DNA"/>
</dbReference>
<evidence type="ECO:0008006" key="5">
    <source>
        <dbReference type="Google" id="ProtNLM"/>
    </source>
</evidence>
<protein>
    <recommendedName>
        <fullName evidence="5">Class I SAM-dependent methyltransferase</fullName>
    </recommendedName>
</protein>
<dbReference type="Gene3D" id="3.40.50.150">
    <property type="entry name" value="Vaccinia Virus protein VP39"/>
    <property type="match status" value="1"/>
</dbReference>
<sequence length="276" mass="30928">MQIVTEGQDVKRALEGLRAIGSAIAGRADAADVESLDRDLEQQIATLGLFPYEDWSLRHFPKELHSCCGHGLGIWQYPNQLLPLAILLNKYRVESYLEIGVAAGGTFTFMCELLASWTKPGSFRALGCDPAPPGSVSYLPHNPFQERFKEWLAASPAVSYKQVYSEFLERQWLRDNEPPQSFDCVFVDGDHSYEGCWADLQMALRLHASIIILHDVVNAECPGVCDAWAEAQSALKNDFDFFEFSSQYESVTHEPGEQFLGIGVCVRKTMPRRSSE</sequence>
<dbReference type="EMBL" id="CAJNNV010024219">
    <property type="protein sequence ID" value="CAE8608966.1"/>
    <property type="molecule type" value="Genomic_DNA"/>
</dbReference>
<evidence type="ECO:0000313" key="2">
    <source>
        <dbReference type="EMBL" id="CAE8719064.1"/>
    </source>
</evidence>
<dbReference type="Pfam" id="PF13578">
    <property type="entry name" value="Methyltransf_24"/>
    <property type="match status" value="1"/>
</dbReference>
<evidence type="ECO:0000313" key="4">
    <source>
        <dbReference type="Proteomes" id="UP000654075"/>
    </source>
</evidence>
<keyword evidence="4" id="KW-1185">Reference proteome</keyword>
<evidence type="ECO:0000313" key="3">
    <source>
        <dbReference type="Proteomes" id="UP000626109"/>
    </source>
</evidence>
<comment type="caution">
    <text evidence="2">The sequence shown here is derived from an EMBL/GenBank/DDBJ whole genome shotgun (WGS) entry which is preliminary data.</text>
</comment>
<dbReference type="Proteomes" id="UP000654075">
    <property type="component" value="Unassembled WGS sequence"/>
</dbReference>
<evidence type="ECO:0000313" key="1">
    <source>
        <dbReference type="EMBL" id="CAE8608966.1"/>
    </source>
</evidence>
<dbReference type="SUPFAM" id="SSF53335">
    <property type="entry name" value="S-adenosyl-L-methionine-dependent methyltransferases"/>
    <property type="match status" value="1"/>
</dbReference>
<name>A0A813L485_POLGL</name>
<dbReference type="Proteomes" id="UP000626109">
    <property type="component" value="Unassembled WGS sequence"/>
</dbReference>
<dbReference type="AlphaFoldDB" id="A0A813L485"/>
<proteinExistence type="predicted"/>